<keyword evidence="2" id="KW-1133">Transmembrane helix</keyword>
<protein>
    <submittedName>
        <fullName evidence="3">Uncharacterized protein</fullName>
    </submittedName>
</protein>
<reference evidence="3 4" key="1">
    <citation type="journal article" date="2019" name="Sci. Rep.">
        <title>A high-quality genome of Eragrostis curvula grass provides insights into Poaceae evolution and supports new strategies to enhance forage quality.</title>
        <authorList>
            <person name="Carballo J."/>
            <person name="Santos B.A.C.M."/>
            <person name="Zappacosta D."/>
            <person name="Garbus I."/>
            <person name="Selva J.P."/>
            <person name="Gallo C.A."/>
            <person name="Diaz A."/>
            <person name="Albertini E."/>
            <person name="Caccamo M."/>
            <person name="Echenique V."/>
        </authorList>
    </citation>
    <scope>NUCLEOTIDE SEQUENCE [LARGE SCALE GENOMIC DNA]</scope>
    <source>
        <strain evidence="4">cv. Victoria</strain>
        <tissue evidence="3">Leaf</tissue>
    </source>
</reference>
<keyword evidence="2" id="KW-0812">Transmembrane</keyword>
<evidence type="ECO:0000256" key="1">
    <source>
        <dbReference type="SAM" id="MobiDB-lite"/>
    </source>
</evidence>
<proteinExistence type="predicted"/>
<evidence type="ECO:0000313" key="4">
    <source>
        <dbReference type="Proteomes" id="UP000324897"/>
    </source>
</evidence>
<keyword evidence="2" id="KW-0472">Membrane</keyword>
<comment type="caution">
    <text evidence="3">The sequence shown here is derived from an EMBL/GenBank/DDBJ whole genome shotgun (WGS) entry which is preliminary data.</text>
</comment>
<gene>
    <name evidence="3" type="ORF">EJB05_29091</name>
</gene>
<feature type="transmembrane region" description="Helical" evidence="2">
    <location>
        <begin position="42"/>
        <end position="67"/>
    </location>
</feature>
<dbReference type="EMBL" id="RWGY01000013">
    <property type="protein sequence ID" value="TVU26539.1"/>
    <property type="molecule type" value="Genomic_DNA"/>
</dbReference>
<dbReference type="Gramene" id="TVU26539">
    <property type="protein sequence ID" value="TVU26539"/>
    <property type="gene ID" value="EJB05_29091"/>
</dbReference>
<dbReference type="Proteomes" id="UP000324897">
    <property type="component" value="Chromosome 2"/>
</dbReference>
<sequence length="219" mass="23673">MCALASTCSAPCSGRPTAGRCFISSASISSPPLLMRLDARDLYATAVVIGGLWSVLMQFLSLGLVTMHPLLSAIDLMLSCCSSCSYEVANAPIAFWSDSEEKERSSGLRPKFSRLHQQDYSGLVYSLLCSYPIAINLRRVDDSYMVNFRMIEPGVMLEATDACVSMKVEIWPRVPHLPISTVGHGDYISESMADTSSASEDCEDGAEVEQPECGNHAAG</sequence>
<organism evidence="3 4">
    <name type="scientific">Eragrostis curvula</name>
    <name type="common">weeping love grass</name>
    <dbReference type="NCBI Taxonomy" id="38414"/>
    <lineage>
        <taxon>Eukaryota</taxon>
        <taxon>Viridiplantae</taxon>
        <taxon>Streptophyta</taxon>
        <taxon>Embryophyta</taxon>
        <taxon>Tracheophyta</taxon>
        <taxon>Spermatophyta</taxon>
        <taxon>Magnoliopsida</taxon>
        <taxon>Liliopsida</taxon>
        <taxon>Poales</taxon>
        <taxon>Poaceae</taxon>
        <taxon>PACMAD clade</taxon>
        <taxon>Chloridoideae</taxon>
        <taxon>Eragrostideae</taxon>
        <taxon>Eragrostidinae</taxon>
        <taxon>Eragrostis</taxon>
    </lineage>
</organism>
<accession>A0A5J9URN9</accession>
<dbReference type="AlphaFoldDB" id="A0A5J9URN9"/>
<name>A0A5J9URN9_9POAL</name>
<evidence type="ECO:0000313" key="3">
    <source>
        <dbReference type="EMBL" id="TVU26539.1"/>
    </source>
</evidence>
<feature type="region of interest" description="Disordered" evidence="1">
    <location>
        <begin position="193"/>
        <end position="219"/>
    </location>
</feature>
<evidence type="ECO:0000256" key="2">
    <source>
        <dbReference type="SAM" id="Phobius"/>
    </source>
</evidence>
<feature type="compositionally biased region" description="Acidic residues" evidence="1">
    <location>
        <begin position="200"/>
        <end position="210"/>
    </location>
</feature>
<keyword evidence="4" id="KW-1185">Reference proteome</keyword>